<dbReference type="Gramene" id="OB03G12310.1">
    <property type="protein sequence ID" value="OB03G12310.1"/>
    <property type="gene ID" value="OB03G12310"/>
</dbReference>
<reference evidence="2" key="2">
    <citation type="submission" date="2013-04" db="UniProtKB">
        <authorList>
            <consortium name="EnsemblPlants"/>
        </authorList>
    </citation>
    <scope>IDENTIFICATION</scope>
</reference>
<dbReference type="AlphaFoldDB" id="J3LJK5"/>
<proteinExistence type="predicted"/>
<protein>
    <submittedName>
        <fullName evidence="2">Uncharacterized protein</fullName>
    </submittedName>
</protein>
<keyword evidence="3" id="KW-1185">Reference proteome</keyword>
<dbReference type="EnsemblPlants" id="OB03G12310.1">
    <property type="protein sequence ID" value="OB03G12310.1"/>
    <property type="gene ID" value="OB03G12310"/>
</dbReference>
<organism evidence="2">
    <name type="scientific">Oryza brachyantha</name>
    <name type="common">malo sina</name>
    <dbReference type="NCBI Taxonomy" id="4533"/>
    <lineage>
        <taxon>Eukaryota</taxon>
        <taxon>Viridiplantae</taxon>
        <taxon>Streptophyta</taxon>
        <taxon>Embryophyta</taxon>
        <taxon>Tracheophyta</taxon>
        <taxon>Spermatophyta</taxon>
        <taxon>Magnoliopsida</taxon>
        <taxon>Liliopsida</taxon>
        <taxon>Poales</taxon>
        <taxon>Poaceae</taxon>
        <taxon>BOP clade</taxon>
        <taxon>Oryzoideae</taxon>
        <taxon>Oryzeae</taxon>
        <taxon>Oryzinae</taxon>
        <taxon>Oryza</taxon>
    </lineage>
</organism>
<name>J3LJK5_ORYBR</name>
<evidence type="ECO:0000256" key="1">
    <source>
        <dbReference type="SAM" id="MobiDB-lite"/>
    </source>
</evidence>
<dbReference type="Proteomes" id="UP000006038">
    <property type="component" value="Chromosome 3"/>
</dbReference>
<evidence type="ECO:0000313" key="2">
    <source>
        <dbReference type="EnsemblPlants" id="OB03G12310.1"/>
    </source>
</evidence>
<sequence>MAPRRGIKQLPAGGDHGGRRQCYAAPQYSSPKLKFLGFVVTSGPPSPAAAAAAYCCSDDHRPFQVGHRAAAPTAICTTGGHQLAGASCNDDVAAGSANTVMPSSSADGDQHDDCSLSLSLALDTGCLRGGGGGSTTSSSGSRISLDLSLSTLDS</sequence>
<dbReference type="HOGENOM" id="CLU_1707015_0_0_1"/>
<evidence type="ECO:0000313" key="3">
    <source>
        <dbReference type="Proteomes" id="UP000006038"/>
    </source>
</evidence>
<feature type="region of interest" description="Disordered" evidence="1">
    <location>
        <begin position="1"/>
        <end position="20"/>
    </location>
</feature>
<accession>J3LJK5</accession>
<reference evidence="2" key="1">
    <citation type="journal article" date="2013" name="Nat. Commun.">
        <title>Whole-genome sequencing of Oryza brachyantha reveals mechanisms underlying Oryza genome evolution.</title>
        <authorList>
            <person name="Chen J."/>
            <person name="Huang Q."/>
            <person name="Gao D."/>
            <person name="Wang J."/>
            <person name="Lang Y."/>
            <person name="Liu T."/>
            <person name="Li B."/>
            <person name="Bai Z."/>
            <person name="Luis Goicoechea J."/>
            <person name="Liang C."/>
            <person name="Chen C."/>
            <person name="Zhang W."/>
            <person name="Sun S."/>
            <person name="Liao Y."/>
            <person name="Zhang X."/>
            <person name="Yang L."/>
            <person name="Song C."/>
            <person name="Wang M."/>
            <person name="Shi J."/>
            <person name="Liu G."/>
            <person name="Liu J."/>
            <person name="Zhou H."/>
            <person name="Zhou W."/>
            <person name="Yu Q."/>
            <person name="An N."/>
            <person name="Chen Y."/>
            <person name="Cai Q."/>
            <person name="Wang B."/>
            <person name="Liu B."/>
            <person name="Min J."/>
            <person name="Huang Y."/>
            <person name="Wu H."/>
            <person name="Li Z."/>
            <person name="Zhang Y."/>
            <person name="Yin Y."/>
            <person name="Song W."/>
            <person name="Jiang J."/>
            <person name="Jackson S.A."/>
            <person name="Wing R.A."/>
            <person name="Wang J."/>
            <person name="Chen M."/>
        </authorList>
    </citation>
    <scope>NUCLEOTIDE SEQUENCE [LARGE SCALE GENOMIC DNA]</scope>
    <source>
        <strain evidence="2">cv. IRGC 101232</strain>
    </source>
</reference>